<dbReference type="SMART" id="SM00387">
    <property type="entry name" value="HATPase_c"/>
    <property type="match status" value="1"/>
</dbReference>
<dbReference type="InterPro" id="IPR036890">
    <property type="entry name" value="HATPase_C_sf"/>
</dbReference>
<dbReference type="InterPro" id="IPR007891">
    <property type="entry name" value="CHASE3"/>
</dbReference>
<reference evidence="6 7" key="1">
    <citation type="submission" date="2019-03" db="EMBL/GenBank/DDBJ databases">
        <title>Genomic Encyclopedia of Type Strains, Phase IV (KMG-IV): sequencing the most valuable type-strain genomes for metagenomic binning, comparative biology and taxonomic classification.</title>
        <authorList>
            <person name="Goeker M."/>
        </authorList>
    </citation>
    <scope>NUCLEOTIDE SEQUENCE [LARGE SCALE GENOMIC DNA]</scope>
    <source>
        <strain evidence="6 7">DSM 16998</strain>
    </source>
</reference>
<evidence type="ECO:0000256" key="2">
    <source>
        <dbReference type="ARBA" id="ARBA00022777"/>
    </source>
</evidence>
<evidence type="ECO:0000256" key="4">
    <source>
        <dbReference type="SAM" id="Phobius"/>
    </source>
</evidence>
<evidence type="ECO:0000256" key="1">
    <source>
        <dbReference type="ARBA" id="ARBA00022679"/>
    </source>
</evidence>
<dbReference type="CDD" id="cd19410">
    <property type="entry name" value="HK9-like_sensor"/>
    <property type="match status" value="1"/>
</dbReference>
<sequence length="453" mass="50075">MQAPALDLLSPHRRRALVFPLALVMAVALILISELAFWRSTGSMDKLGTMAVARLDIQQVLRRMIDAETGQRGYLLSARKAYLEPYREASQDVQRALAALKHYYEGNKPAAAPMLQLETMAQRRLSELDLIIELFDQGKEEAWRNILLTDIGKEQMQALRDAAQELLALETVKVEAGRKDVYDTLLFNRIGVALTTLISLLALFLYLRQSAALQAQRAALQRAVQAERDQLEIEVGRRTGELTELTRHLFTAREDERSRLARELHDELGALLTTAKLDAARIKARLGQGSPEASERLQHLNETLNLGIALKRRITEDLRPSSLSNLGLVAALEILAQEFAQSSGLDLHCELQAVALNASAELTVFRLVQEALTNIAKYAQAAQVHIRLAPQQQEVLVEVRDDGVGFDTAQATRSAHGLLGMRFRVVADGGRLTVTSVQGEGTCISALLPQSQA</sequence>
<dbReference type="PANTHER" id="PTHR24421">
    <property type="entry name" value="NITRATE/NITRITE SENSOR PROTEIN NARX-RELATED"/>
    <property type="match status" value="1"/>
</dbReference>
<dbReference type="InterPro" id="IPR005467">
    <property type="entry name" value="His_kinase_dom"/>
</dbReference>
<dbReference type="Pfam" id="PF05227">
    <property type="entry name" value="CHASE3"/>
    <property type="match status" value="1"/>
</dbReference>
<keyword evidence="7" id="KW-1185">Reference proteome</keyword>
<dbReference type="GO" id="GO:0000155">
    <property type="term" value="F:phosphorelay sensor kinase activity"/>
    <property type="evidence" value="ECO:0007669"/>
    <property type="project" value="InterPro"/>
</dbReference>
<comment type="caution">
    <text evidence="6">The sequence shown here is derived from an EMBL/GenBank/DDBJ whole genome shotgun (WGS) entry which is preliminary data.</text>
</comment>
<dbReference type="Proteomes" id="UP000295361">
    <property type="component" value="Unassembled WGS sequence"/>
</dbReference>
<keyword evidence="4" id="KW-0812">Transmembrane</keyword>
<evidence type="ECO:0000259" key="5">
    <source>
        <dbReference type="PROSITE" id="PS50109"/>
    </source>
</evidence>
<protein>
    <submittedName>
        <fullName evidence="6">Signal transduction histidine kinase</fullName>
    </submittedName>
</protein>
<keyword evidence="1" id="KW-0808">Transferase</keyword>
<dbReference type="SUPFAM" id="SSF55874">
    <property type="entry name" value="ATPase domain of HSP90 chaperone/DNA topoisomerase II/histidine kinase"/>
    <property type="match status" value="1"/>
</dbReference>
<keyword evidence="3" id="KW-0902">Two-component regulatory system</keyword>
<evidence type="ECO:0000256" key="3">
    <source>
        <dbReference type="ARBA" id="ARBA00023012"/>
    </source>
</evidence>
<dbReference type="PROSITE" id="PS50109">
    <property type="entry name" value="HIS_KIN"/>
    <property type="match status" value="1"/>
</dbReference>
<keyword evidence="4" id="KW-1133">Transmembrane helix</keyword>
<dbReference type="OrthoDB" id="9792869at2"/>
<dbReference type="InterPro" id="IPR011712">
    <property type="entry name" value="Sig_transdc_His_kin_sub3_dim/P"/>
</dbReference>
<organism evidence="6 7">
    <name type="scientific">Roseateles toxinivorans</name>
    <dbReference type="NCBI Taxonomy" id="270368"/>
    <lineage>
        <taxon>Bacteria</taxon>
        <taxon>Pseudomonadati</taxon>
        <taxon>Pseudomonadota</taxon>
        <taxon>Betaproteobacteria</taxon>
        <taxon>Burkholderiales</taxon>
        <taxon>Sphaerotilaceae</taxon>
        <taxon>Roseateles</taxon>
    </lineage>
</organism>
<keyword evidence="4" id="KW-0472">Membrane</keyword>
<accession>A0A4R6QMG3</accession>
<feature type="transmembrane region" description="Helical" evidence="4">
    <location>
        <begin position="16"/>
        <end position="37"/>
    </location>
</feature>
<evidence type="ECO:0000313" key="7">
    <source>
        <dbReference type="Proteomes" id="UP000295361"/>
    </source>
</evidence>
<dbReference type="FunCoup" id="A0A4R6QMG3">
    <property type="interactions" value="169"/>
</dbReference>
<dbReference type="InterPro" id="IPR050482">
    <property type="entry name" value="Sensor_HK_TwoCompSys"/>
</dbReference>
<keyword evidence="2 6" id="KW-0418">Kinase</keyword>
<dbReference type="GO" id="GO:0016020">
    <property type="term" value="C:membrane"/>
    <property type="evidence" value="ECO:0007669"/>
    <property type="project" value="InterPro"/>
</dbReference>
<dbReference type="GO" id="GO:0046983">
    <property type="term" value="F:protein dimerization activity"/>
    <property type="evidence" value="ECO:0007669"/>
    <property type="project" value="InterPro"/>
</dbReference>
<dbReference type="EMBL" id="SNXS01000003">
    <property type="protein sequence ID" value="TDP71135.1"/>
    <property type="molecule type" value="Genomic_DNA"/>
</dbReference>
<name>A0A4R6QMG3_9BURK</name>
<dbReference type="InterPro" id="IPR003594">
    <property type="entry name" value="HATPase_dom"/>
</dbReference>
<feature type="domain" description="Histidine kinase" evidence="5">
    <location>
        <begin position="259"/>
        <end position="452"/>
    </location>
</feature>
<dbReference type="InParanoid" id="A0A4R6QMG3"/>
<dbReference type="RefSeq" id="WP_133700932.1">
    <property type="nucleotide sequence ID" value="NZ_SNXS01000003.1"/>
</dbReference>
<dbReference type="Pfam" id="PF07730">
    <property type="entry name" value="HisKA_3"/>
    <property type="match status" value="1"/>
</dbReference>
<gene>
    <name evidence="6" type="ORF">DES47_103113</name>
</gene>
<evidence type="ECO:0000313" key="6">
    <source>
        <dbReference type="EMBL" id="TDP71135.1"/>
    </source>
</evidence>
<dbReference type="Gene3D" id="1.20.5.1930">
    <property type="match status" value="1"/>
</dbReference>
<proteinExistence type="predicted"/>
<dbReference type="Gene3D" id="3.30.565.10">
    <property type="entry name" value="Histidine kinase-like ATPase, C-terminal domain"/>
    <property type="match status" value="1"/>
</dbReference>
<dbReference type="AlphaFoldDB" id="A0A4R6QMG3"/>
<dbReference type="Pfam" id="PF02518">
    <property type="entry name" value="HATPase_c"/>
    <property type="match status" value="1"/>
</dbReference>
<dbReference type="CDD" id="cd16917">
    <property type="entry name" value="HATPase_UhpB-NarQ-NarX-like"/>
    <property type="match status" value="1"/>
</dbReference>
<feature type="transmembrane region" description="Helical" evidence="4">
    <location>
        <begin position="186"/>
        <end position="207"/>
    </location>
</feature>